<evidence type="ECO:0000313" key="3">
    <source>
        <dbReference type="Proteomes" id="UP001521116"/>
    </source>
</evidence>
<sequence>MRSADCPRHDDLYAIPRTGSTDTANLHAPPILHRQCLFTTKGSPAKEIELLGRPAFVTLDDGSSVYGMFAGYIYCGEHGVNKMGATDMVRRARQDQDLPWSKEFGPDEFDPHVKDPGANYDFEKHDDTTVYSMEYQRARERHFQVYGEVAEDERPPTHPDEQPYWNVIRNNIKAKKDEGSWAPPNNVGVRATQQMSAIRIARQEKTTPKQSGSADDRLNNLLQGTVLTEGVLDGHEVTRSGGL</sequence>
<comment type="caution">
    <text evidence="2">The sequence shown here is derived from an EMBL/GenBank/DDBJ whole genome shotgun (WGS) entry which is preliminary data.</text>
</comment>
<feature type="region of interest" description="Disordered" evidence="1">
    <location>
        <begin position="99"/>
        <end position="123"/>
    </location>
</feature>
<name>A0ABR3SWM6_9PEZI</name>
<evidence type="ECO:0000256" key="1">
    <source>
        <dbReference type="SAM" id="MobiDB-lite"/>
    </source>
</evidence>
<organism evidence="2 3">
    <name type="scientific">Neofusicoccum ribis</name>
    <dbReference type="NCBI Taxonomy" id="45134"/>
    <lineage>
        <taxon>Eukaryota</taxon>
        <taxon>Fungi</taxon>
        <taxon>Dikarya</taxon>
        <taxon>Ascomycota</taxon>
        <taxon>Pezizomycotina</taxon>
        <taxon>Dothideomycetes</taxon>
        <taxon>Dothideomycetes incertae sedis</taxon>
        <taxon>Botryosphaeriales</taxon>
        <taxon>Botryosphaeriaceae</taxon>
        <taxon>Neofusicoccum</taxon>
    </lineage>
</organism>
<accession>A0ABR3SWM6</accession>
<gene>
    <name evidence="2" type="ORF">SLS56_004404</name>
</gene>
<protein>
    <submittedName>
        <fullName evidence="2">Uncharacterized protein</fullName>
    </submittedName>
</protein>
<proteinExistence type="predicted"/>
<keyword evidence="3" id="KW-1185">Reference proteome</keyword>
<dbReference type="Proteomes" id="UP001521116">
    <property type="component" value="Unassembled WGS sequence"/>
</dbReference>
<feature type="compositionally biased region" description="Basic and acidic residues" evidence="1">
    <location>
        <begin position="109"/>
        <end position="123"/>
    </location>
</feature>
<evidence type="ECO:0000313" key="2">
    <source>
        <dbReference type="EMBL" id="KAL1631730.1"/>
    </source>
</evidence>
<reference evidence="2 3" key="1">
    <citation type="submission" date="2024-02" db="EMBL/GenBank/DDBJ databases">
        <title>De novo assembly and annotation of 12 fungi associated with fruit tree decline syndrome in Ontario, Canada.</title>
        <authorList>
            <person name="Sulman M."/>
            <person name="Ellouze W."/>
            <person name="Ilyukhin E."/>
        </authorList>
    </citation>
    <scope>NUCLEOTIDE SEQUENCE [LARGE SCALE GENOMIC DNA]</scope>
    <source>
        <strain evidence="2 3">M1-105</strain>
    </source>
</reference>
<dbReference type="EMBL" id="JAJVDC020000039">
    <property type="protein sequence ID" value="KAL1631730.1"/>
    <property type="molecule type" value="Genomic_DNA"/>
</dbReference>